<gene>
    <name evidence="5" type="ORF">EAV92_19785</name>
</gene>
<dbReference type="AlphaFoldDB" id="A0A3G3K368"/>
<evidence type="ECO:0000256" key="3">
    <source>
        <dbReference type="SAM" id="SignalP"/>
    </source>
</evidence>
<dbReference type="Pfam" id="PF13616">
    <property type="entry name" value="Rotamase_3"/>
    <property type="match status" value="1"/>
</dbReference>
<evidence type="ECO:0000259" key="4">
    <source>
        <dbReference type="PROSITE" id="PS50198"/>
    </source>
</evidence>
<dbReference type="InterPro" id="IPR027304">
    <property type="entry name" value="Trigger_fact/SurA_dom_sf"/>
</dbReference>
<sequence>MLHPKRASARRVLFTVLAAVLLAALVAGCGKKNDNKANADKVGLPGSGEGTVIATYDGGQITSGEFDKYTAFMEVSDPQTAMYLQIPQFKEQFVKQFALYKVMYGRATDAQAKAADEDVKNFETSINDALKTSTDLKSQLDQKKLTVDEMKKIVKVLATGSQIAKAQSDEFTKAVTDAEIKAEYDKNKADYNIVTVRHVLVATTDSTTGKQLRSDDEALKRAKEAKDKLDKGGDWNAIAKQYSDDPGSKDKGGLYEKQQAKGWDTDFKNAANTQPIGKIGEPVQSQFGYHVIKVESREETAYDKLAQADKDELKQSVVSTKVQNYLQSEEEKLNVKVTLPAEPSASPSASASPGASASPSAPASPSVSASPSSSPASK</sequence>
<keyword evidence="1 5" id="KW-0413">Isomerase</keyword>
<feature type="domain" description="PpiC" evidence="4">
    <location>
        <begin position="191"/>
        <end position="296"/>
    </location>
</feature>
<accession>A0A3G3K368</accession>
<organism evidence="5 6">
    <name type="scientific">Cohnella candidum</name>
    <dbReference type="NCBI Taxonomy" id="2674991"/>
    <lineage>
        <taxon>Bacteria</taxon>
        <taxon>Bacillati</taxon>
        <taxon>Bacillota</taxon>
        <taxon>Bacilli</taxon>
        <taxon>Bacillales</taxon>
        <taxon>Paenibacillaceae</taxon>
        <taxon>Cohnella</taxon>
    </lineage>
</organism>
<dbReference type="InterPro" id="IPR000297">
    <property type="entry name" value="PPIase_PpiC"/>
</dbReference>
<evidence type="ECO:0000313" key="5">
    <source>
        <dbReference type="EMBL" id="AYQ74611.1"/>
    </source>
</evidence>
<keyword evidence="6" id="KW-1185">Reference proteome</keyword>
<dbReference type="KEGG" id="coh:EAV92_19785"/>
<evidence type="ECO:0000256" key="1">
    <source>
        <dbReference type="PROSITE-ProRule" id="PRU00278"/>
    </source>
</evidence>
<dbReference type="Proteomes" id="UP000269097">
    <property type="component" value="Chromosome"/>
</dbReference>
<reference evidence="5 6" key="1">
    <citation type="submission" date="2018-10" db="EMBL/GenBank/DDBJ databases">
        <title>Genome Sequence of Cohnella sp.</title>
        <authorList>
            <person name="Srinivasan S."/>
            <person name="Kim M.K."/>
        </authorList>
    </citation>
    <scope>NUCLEOTIDE SEQUENCE [LARGE SCALE GENOMIC DNA]</scope>
    <source>
        <strain evidence="5 6">18JY8-7</strain>
    </source>
</reference>
<evidence type="ECO:0000313" key="6">
    <source>
        <dbReference type="Proteomes" id="UP000269097"/>
    </source>
</evidence>
<feature type="signal peptide" evidence="3">
    <location>
        <begin position="1"/>
        <end position="23"/>
    </location>
</feature>
<keyword evidence="1" id="KW-0697">Rotamase</keyword>
<dbReference type="PANTHER" id="PTHR47245">
    <property type="entry name" value="PEPTIDYLPROLYL ISOMERASE"/>
    <property type="match status" value="1"/>
</dbReference>
<dbReference type="PROSITE" id="PS51257">
    <property type="entry name" value="PROKAR_LIPOPROTEIN"/>
    <property type="match status" value="1"/>
</dbReference>
<dbReference type="InterPro" id="IPR046357">
    <property type="entry name" value="PPIase_dom_sf"/>
</dbReference>
<dbReference type="InterPro" id="IPR050245">
    <property type="entry name" value="PrsA_foldase"/>
</dbReference>
<feature type="chain" id="PRO_5038457323" evidence="3">
    <location>
        <begin position="24"/>
        <end position="378"/>
    </location>
</feature>
<dbReference type="PROSITE" id="PS50198">
    <property type="entry name" value="PPIC_PPIASE_2"/>
    <property type="match status" value="1"/>
</dbReference>
<feature type="region of interest" description="Disordered" evidence="2">
    <location>
        <begin position="335"/>
        <end position="378"/>
    </location>
</feature>
<dbReference type="EMBL" id="CP033433">
    <property type="protein sequence ID" value="AYQ74611.1"/>
    <property type="molecule type" value="Genomic_DNA"/>
</dbReference>
<dbReference type="GO" id="GO:0003755">
    <property type="term" value="F:peptidyl-prolyl cis-trans isomerase activity"/>
    <property type="evidence" value="ECO:0007669"/>
    <property type="project" value="UniProtKB-KW"/>
</dbReference>
<keyword evidence="3" id="KW-0732">Signal</keyword>
<dbReference type="PANTHER" id="PTHR47245:SF2">
    <property type="entry name" value="PEPTIDYL-PROLYL CIS-TRANS ISOMERASE HP_0175-RELATED"/>
    <property type="match status" value="1"/>
</dbReference>
<dbReference type="RefSeq" id="WP_123042691.1">
    <property type="nucleotide sequence ID" value="NZ_CP033433.1"/>
</dbReference>
<evidence type="ECO:0000256" key="2">
    <source>
        <dbReference type="SAM" id="MobiDB-lite"/>
    </source>
</evidence>
<protein>
    <submittedName>
        <fullName evidence="5">Peptidylprolyl isomerase</fullName>
    </submittedName>
</protein>
<name>A0A3G3K368_9BACL</name>
<dbReference type="SUPFAM" id="SSF54534">
    <property type="entry name" value="FKBP-like"/>
    <property type="match status" value="1"/>
</dbReference>
<dbReference type="Gene3D" id="3.10.50.40">
    <property type="match status" value="1"/>
</dbReference>
<dbReference type="SUPFAM" id="SSF109998">
    <property type="entry name" value="Triger factor/SurA peptide-binding domain-like"/>
    <property type="match status" value="1"/>
</dbReference>
<proteinExistence type="predicted"/>
<feature type="compositionally biased region" description="Low complexity" evidence="2">
    <location>
        <begin position="340"/>
        <end position="378"/>
    </location>
</feature>